<gene>
    <name evidence="2" type="ORF">EDC22_101559</name>
</gene>
<accession>A0A4R3MLK7</accession>
<dbReference type="Proteomes" id="UP000295678">
    <property type="component" value="Unassembled WGS sequence"/>
</dbReference>
<reference evidence="2 3" key="1">
    <citation type="submission" date="2019-03" db="EMBL/GenBank/DDBJ databases">
        <title>Genomic Encyclopedia of Type Strains, Phase IV (KMG-IV): sequencing the most valuable type-strain genomes for metagenomic binning, comparative biology and taxonomic classification.</title>
        <authorList>
            <person name="Goeker M."/>
        </authorList>
    </citation>
    <scope>NUCLEOTIDE SEQUENCE [LARGE SCALE GENOMIC DNA]</scope>
    <source>
        <strain evidence="2 3">DSM 19345</strain>
    </source>
</reference>
<dbReference type="OrthoDB" id="8578235at2"/>
<dbReference type="AlphaFoldDB" id="A0A4R3MLK7"/>
<sequence>MSLLDYDALRATELQREPYDWLIVPDFIRPDAFESIVADYPRVPGPGSHPPSELDIRGRFAELMAELDGPAFRELIEQKFGIDLSDKPTMYTVRGFCRKSDGKIHTDSETKIITVLLYMNQRWDADGGRLRILRNGTDLDDYVAEVPPHGGTLLVFRRSDNSWHGHEPFEGQRRAVQMNWVTSADVVSYEQRRHRISSTLKKLNPRNWRASA</sequence>
<evidence type="ECO:0000313" key="2">
    <source>
        <dbReference type="EMBL" id="TCT13688.1"/>
    </source>
</evidence>
<dbReference type="RefSeq" id="WP_132805050.1">
    <property type="nucleotide sequence ID" value="NZ_SMAK01000001.1"/>
</dbReference>
<name>A0A4R3MLK7_9HYPH</name>
<proteinExistence type="predicted"/>
<comment type="caution">
    <text evidence="2">The sequence shown here is derived from an EMBL/GenBank/DDBJ whole genome shotgun (WGS) entry which is preliminary data.</text>
</comment>
<protein>
    <submittedName>
        <fullName evidence="2">2-oxoglutarate-Fe(II)-dependent oxygenase superfamily protein</fullName>
    </submittedName>
</protein>
<evidence type="ECO:0000313" key="3">
    <source>
        <dbReference type="Proteomes" id="UP000295678"/>
    </source>
</evidence>
<dbReference type="Gene3D" id="2.60.120.620">
    <property type="entry name" value="q2cbj1_9rhob like domain"/>
    <property type="match status" value="1"/>
</dbReference>
<organism evidence="2 3">
    <name type="scientific">Tepidamorphus gemmatus</name>
    <dbReference type="NCBI Taxonomy" id="747076"/>
    <lineage>
        <taxon>Bacteria</taxon>
        <taxon>Pseudomonadati</taxon>
        <taxon>Pseudomonadota</taxon>
        <taxon>Alphaproteobacteria</taxon>
        <taxon>Hyphomicrobiales</taxon>
        <taxon>Tepidamorphaceae</taxon>
        <taxon>Tepidamorphus</taxon>
    </lineage>
</organism>
<dbReference type="EMBL" id="SMAK01000001">
    <property type="protein sequence ID" value="TCT13688.1"/>
    <property type="molecule type" value="Genomic_DNA"/>
</dbReference>
<dbReference type="Pfam" id="PF13640">
    <property type="entry name" value="2OG-FeII_Oxy_3"/>
    <property type="match status" value="1"/>
</dbReference>
<keyword evidence="3" id="KW-1185">Reference proteome</keyword>
<evidence type="ECO:0000259" key="1">
    <source>
        <dbReference type="Pfam" id="PF13640"/>
    </source>
</evidence>
<dbReference type="InterPro" id="IPR044862">
    <property type="entry name" value="Pro_4_hyd_alph_FE2OG_OXY"/>
</dbReference>
<feature type="domain" description="Prolyl 4-hydroxylase alpha subunit Fe(2+) 2OG dioxygenase" evidence="1">
    <location>
        <begin position="103"/>
        <end position="181"/>
    </location>
</feature>